<evidence type="ECO:0000313" key="3">
    <source>
        <dbReference type="EMBL" id="GGI84669.1"/>
    </source>
</evidence>
<evidence type="ECO:0000256" key="1">
    <source>
        <dbReference type="SAM" id="Coils"/>
    </source>
</evidence>
<feature type="transmembrane region" description="Helical" evidence="2">
    <location>
        <begin position="94"/>
        <end position="113"/>
    </location>
</feature>
<protein>
    <submittedName>
        <fullName evidence="3">Uncharacterized protein</fullName>
    </submittedName>
</protein>
<keyword evidence="4" id="KW-1185">Reference proteome</keyword>
<keyword evidence="2" id="KW-1133">Transmembrane helix</keyword>
<keyword evidence="2" id="KW-0812">Transmembrane</keyword>
<organism evidence="3 4">
    <name type="scientific">Shewanella gelidii</name>
    <dbReference type="NCBI Taxonomy" id="1642821"/>
    <lineage>
        <taxon>Bacteria</taxon>
        <taxon>Pseudomonadati</taxon>
        <taxon>Pseudomonadota</taxon>
        <taxon>Gammaproteobacteria</taxon>
        <taxon>Alteromonadales</taxon>
        <taxon>Shewanellaceae</taxon>
        <taxon>Shewanella</taxon>
    </lineage>
</organism>
<dbReference type="AlphaFoldDB" id="A0A917JVM7"/>
<comment type="caution">
    <text evidence="3">The sequence shown here is derived from an EMBL/GenBank/DDBJ whole genome shotgun (WGS) entry which is preliminary data.</text>
</comment>
<reference evidence="3" key="1">
    <citation type="journal article" date="2014" name="Int. J. Syst. Evol. Microbiol.">
        <title>Complete genome sequence of Corynebacterium casei LMG S-19264T (=DSM 44701T), isolated from a smear-ripened cheese.</title>
        <authorList>
            <consortium name="US DOE Joint Genome Institute (JGI-PGF)"/>
            <person name="Walter F."/>
            <person name="Albersmeier A."/>
            <person name="Kalinowski J."/>
            <person name="Ruckert C."/>
        </authorList>
    </citation>
    <scope>NUCLEOTIDE SEQUENCE</scope>
    <source>
        <strain evidence="3">JCM 30804</strain>
    </source>
</reference>
<evidence type="ECO:0000256" key="2">
    <source>
        <dbReference type="SAM" id="Phobius"/>
    </source>
</evidence>
<feature type="transmembrane region" description="Helical" evidence="2">
    <location>
        <begin position="185"/>
        <end position="202"/>
    </location>
</feature>
<name>A0A917JVM7_9GAMM</name>
<keyword evidence="2" id="KW-0472">Membrane</keyword>
<evidence type="ECO:0000313" key="4">
    <source>
        <dbReference type="Proteomes" id="UP000613743"/>
    </source>
</evidence>
<dbReference type="Proteomes" id="UP000613743">
    <property type="component" value="Unassembled WGS sequence"/>
</dbReference>
<sequence>MHMSTIDYSNYTLDELFDVKENISHDSPNYPLLLAELENRKEEVTEAVKKSEEEAFSLAENRVKIIGCFQLIASIVILYFFIDSLLDGGSSIEESLYYIFFITLNAIAGFSAVKEKYEWYWISIFNQCIQIPSFALGSISANYSGLGGVHIGVVWGETVEFILSAPFSPGFLYQEYTGTLPTQSFAIDLLAFVYIAALLTVGEAKSTANKMLNSDKS</sequence>
<accession>A0A917JVM7</accession>
<gene>
    <name evidence="3" type="ORF">GCM10009332_22500</name>
</gene>
<dbReference type="EMBL" id="BMPZ01000006">
    <property type="protein sequence ID" value="GGI84669.1"/>
    <property type="molecule type" value="Genomic_DNA"/>
</dbReference>
<keyword evidence="1" id="KW-0175">Coiled coil</keyword>
<feature type="transmembrane region" description="Helical" evidence="2">
    <location>
        <begin position="63"/>
        <end position="82"/>
    </location>
</feature>
<reference evidence="3" key="2">
    <citation type="submission" date="2020-09" db="EMBL/GenBank/DDBJ databases">
        <authorList>
            <person name="Sun Q."/>
            <person name="Ohkuma M."/>
        </authorList>
    </citation>
    <scope>NUCLEOTIDE SEQUENCE</scope>
    <source>
        <strain evidence="3">JCM 30804</strain>
    </source>
</reference>
<feature type="coiled-coil region" evidence="1">
    <location>
        <begin position="34"/>
        <end position="61"/>
    </location>
</feature>
<proteinExistence type="predicted"/>